<evidence type="ECO:0000313" key="2">
    <source>
        <dbReference type="EMBL" id="MBP3957349.1"/>
    </source>
</evidence>
<protein>
    <submittedName>
        <fullName evidence="2">Uncharacterized protein</fullName>
    </submittedName>
</protein>
<dbReference type="Proteomes" id="UP000676565">
    <property type="component" value="Unassembled WGS sequence"/>
</dbReference>
<dbReference type="EMBL" id="JAGKQQ010000001">
    <property type="protein sequence ID" value="MBP3957349.1"/>
    <property type="molecule type" value="Genomic_DNA"/>
</dbReference>
<accession>A0ABS5BUJ4</accession>
<evidence type="ECO:0000256" key="1">
    <source>
        <dbReference type="SAM" id="MobiDB-lite"/>
    </source>
</evidence>
<keyword evidence="3" id="KW-1185">Reference proteome</keyword>
<feature type="region of interest" description="Disordered" evidence="1">
    <location>
        <begin position="44"/>
        <end position="65"/>
    </location>
</feature>
<reference evidence="2 3" key="1">
    <citation type="submission" date="2021-04" db="EMBL/GenBank/DDBJ databases">
        <authorList>
            <person name="Ivanova A."/>
        </authorList>
    </citation>
    <scope>NUCLEOTIDE SEQUENCE [LARGE SCALE GENOMIC DNA]</scope>
    <source>
        <strain evidence="2 3">G18</strain>
    </source>
</reference>
<evidence type="ECO:0000313" key="3">
    <source>
        <dbReference type="Proteomes" id="UP000676565"/>
    </source>
</evidence>
<sequence>MSQILADAEMAKQIEAADGPVNIVDATGTVIAVCTPVKFPHSPYTREEVEERREEARKNPGGGKSLAEIMTRLNQLGGGRV</sequence>
<proteinExistence type="predicted"/>
<comment type="caution">
    <text evidence="2">The sequence shown here is derived from an EMBL/GenBank/DDBJ whole genome shotgun (WGS) entry which is preliminary data.</text>
</comment>
<feature type="compositionally biased region" description="Basic and acidic residues" evidence="1">
    <location>
        <begin position="44"/>
        <end position="58"/>
    </location>
</feature>
<gene>
    <name evidence="2" type="ORF">J8F10_19055</name>
</gene>
<dbReference type="RefSeq" id="WP_210656317.1">
    <property type="nucleotide sequence ID" value="NZ_JAGKQQ010000001.1"/>
</dbReference>
<organism evidence="2 3">
    <name type="scientific">Gemmata palustris</name>
    <dbReference type="NCBI Taxonomy" id="2822762"/>
    <lineage>
        <taxon>Bacteria</taxon>
        <taxon>Pseudomonadati</taxon>
        <taxon>Planctomycetota</taxon>
        <taxon>Planctomycetia</taxon>
        <taxon>Gemmatales</taxon>
        <taxon>Gemmataceae</taxon>
        <taxon>Gemmata</taxon>
    </lineage>
</organism>
<name>A0ABS5BUJ4_9BACT</name>